<name>A0A4U8SWQ6_9HELI</name>
<protein>
    <recommendedName>
        <fullName evidence="3">Lipoprotein</fullName>
    </recommendedName>
</protein>
<accession>A0A4U8SWQ6</accession>
<organism evidence="1 2">
    <name type="scientific">Helicobacter magdeburgensis</name>
    <dbReference type="NCBI Taxonomy" id="471858"/>
    <lineage>
        <taxon>Bacteria</taxon>
        <taxon>Pseudomonadati</taxon>
        <taxon>Campylobacterota</taxon>
        <taxon>Epsilonproteobacteria</taxon>
        <taxon>Campylobacterales</taxon>
        <taxon>Helicobacteraceae</taxon>
        <taxon>Helicobacter</taxon>
    </lineage>
</organism>
<dbReference type="AlphaFoldDB" id="A0A4U8SWQ6"/>
<sequence>MQKQLIILLSASILLFTGCGSKIIYETAVVDQQAYQSRFKPIIGSRNNTARTIIDFGVVATIWVAPYKDQYGTLIAGHDIYVWLERPDFIPGSSVPTVNGSNRGIPTQLGKLPFSISPEEIDRADLSDDENIGKFINESYKNTDGSVMAKILKENEEEESKNNKKK</sequence>
<dbReference type="RefSeq" id="WP_034586270.1">
    <property type="nucleotide sequence ID" value="NZ_JRPE02000015.1"/>
</dbReference>
<dbReference type="EMBL" id="JRPE02000015">
    <property type="protein sequence ID" value="TLD91379.1"/>
    <property type="molecule type" value="Genomic_DNA"/>
</dbReference>
<dbReference type="PROSITE" id="PS51257">
    <property type="entry name" value="PROKAR_LIPOPROTEIN"/>
    <property type="match status" value="1"/>
</dbReference>
<comment type="caution">
    <text evidence="1">The sequence shown here is derived from an EMBL/GenBank/DDBJ whole genome shotgun (WGS) entry which is preliminary data.</text>
</comment>
<keyword evidence="2" id="KW-1185">Reference proteome</keyword>
<gene>
    <name evidence="1" type="ORF">LS74_009045</name>
</gene>
<evidence type="ECO:0008006" key="3">
    <source>
        <dbReference type="Google" id="ProtNLM"/>
    </source>
</evidence>
<reference evidence="1 2" key="1">
    <citation type="journal article" date="2014" name="Genome Announc.">
        <title>Draft genome sequences of eight enterohepatic helicobacter species isolated from both laboratory and wild rodents.</title>
        <authorList>
            <person name="Sheh A."/>
            <person name="Shen Z."/>
            <person name="Fox J.G."/>
        </authorList>
    </citation>
    <scope>NUCLEOTIDE SEQUENCE [LARGE SCALE GENOMIC DNA]</scope>
    <source>
        <strain evidence="1 2">MIT 96-1001</strain>
    </source>
</reference>
<evidence type="ECO:0000313" key="1">
    <source>
        <dbReference type="EMBL" id="TLD91379.1"/>
    </source>
</evidence>
<dbReference type="Proteomes" id="UP000029921">
    <property type="component" value="Unassembled WGS sequence"/>
</dbReference>
<evidence type="ECO:0000313" key="2">
    <source>
        <dbReference type="Proteomes" id="UP000029921"/>
    </source>
</evidence>
<proteinExistence type="predicted"/>